<feature type="compositionally biased region" description="Low complexity" evidence="8">
    <location>
        <begin position="166"/>
        <end position="180"/>
    </location>
</feature>
<evidence type="ECO:0000256" key="1">
    <source>
        <dbReference type="ARBA" id="ARBA00004609"/>
    </source>
</evidence>
<evidence type="ECO:0000313" key="13">
    <source>
        <dbReference type="Proteomes" id="UP001212997"/>
    </source>
</evidence>
<keyword evidence="9" id="KW-1133">Transmembrane helix</keyword>
<evidence type="ECO:0000256" key="7">
    <source>
        <dbReference type="ARBA" id="ARBA00023288"/>
    </source>
</evidence>
<evidence type="ECO:0000256" key="4">
    <source>
        <dbReference type="ARBA" id="ARBA00022729"/>
    </source>
</evidence>
<dbReference type="PANTHER" id="PTHR34992">
    <property type="entry name" value="HYPHAL ANASTAMOSIS-7 PROTEIN"/>
    <property type="match status" value="1"/>
</dbReference>
<evidence type="ECO:0000256" key="6">
    <source>
        <dbReference type="ARBA" id="ARBA00023180"/>
    </source>
</evidence>
<keyword evidence="9" id="KW-0812">Transmembrane</keyword>
<evidence type="ECO:0000259" key="11">
    <source>
        <dbReference type="Pfam" id="PF20238"/>
    </source>
</evidence>
<keyword evidence="7" id="KW-0449">Lipoprotein</keyword>
<protein>
    <recommendedName>
        <fullName evidence="11">Copper acquisition factor BIM1-like domain-containing protein</fullName>
    </recommendedName>
</protein>
<dbReference type="AlphaFoldDB" id="A0AAD5VIP2"/>
<keyword evidence="2" id="KW-1003">Cell membrane</keyword>
<keyword evidence="3" id="KW-0336">GPI-anchor</keyword>
<reference evidence="12" key="1">
    <citation type="submission" date="2022-07" db="EMBL/GenBank/DDBJ databases">
        <title>Genome Sequence of Physisporinus lineatus.</title>
        <authorList>
            <person name="Buettner E."/>
        </authorList>
    </citation>
    <scope>NUCLEOTIDE SEQUENCE</scope>
    <source>
        <strain evidence="12">VT162</strain>
    </source>
</reference>
<comment type="caution">
    <text evidence="12">The sequence shown here is derived from an EMBL/GenBank/DDBJ whole genome shotgun (WGS) entry which is preliminary data.</text>
</comment>
<name>A0AAD5VIP2_9APHY</name>
<evidence type="ECO:0000313" key="12">
    <source>
        <dbReference type="EMBL" id="KAJ3492244.1"/>
    </source>
</evidence>
<keyword evidence="13" id="KW-1185">Reference proteome</keyword>
<dbReference type="GO" id="GO:0098552">
    <property type="term" value="C:side of membrane"/>
    <property type="evidence" value="ECO:0007669"/>
    <property type="project" value="UniProtKB-KW"/>
</dbReference>
<evidence type="ECO:0000256" key="9">
    <source>
        <dbReference type="SAM" id="Phobius"/>
    </source>
</evidence>
<evidence type="ECO:0000256" key="2">
    <source>
        <dbReference type="ARBA" id="ARBA00022475"/>
    </source>
</evidence>
<keyword evidence="5 9" id="KW-0472">Membrane</keyword>
<evidence type="ECO:0000256" key="3">
    <source>
        <dbReference type="ARBA" id="ARBA00022622"/>
    </source>
</evidence>
<sequence length="216" mass="22520">MRFFIASLAVLVTLLGGVSAHFSLQYPIPRGVFDAKNEVTFCDGYPDAASNRSDFPLNGGVVSFHTGHPSWTFGVILSTAQNPTSFDNFSQVVQYFQYPDAGNFCFNVNLSSSANATTLGLRDGVNATLQFVFNGGDGNLYQCADVVLRANASTPSNVTCANTTETSHGSSSAAPSGTSPAGSSNGAASYTLNANEKLVAGLTSLMVVVGAMITLF</sequence>
<feature type="chain" id="PRO_5042144342" description="Copper acquisition factor BIM1-like domain-containing protein" evidence="10">
    <location>
        <begin position="21"/>
        <end position="216"/>
    </location>
</feature>
<feature type="domain" description="Copper acquisition factor BIM1-like" evidence="11">
    <location>
        <begin position="19"/>
        <end position="165"/>
    </location>
</feature>
<dbReference type="InterPro" id="IPR046936">
    <property type="entry name" value="BIM1-like"/>
</dbReference>
<evidence type="ECO:0000256" key="10">
    <source>
        <dbReference type="SAM" id="SignalP"/>
    </source>
</evidence>
<keyword evidence="4 10" id="KW-0732">Signal</keyword>
<feature type="transmembrane region" description="Helical" evidence="9">
    <location>
        <begin position="198"/>
        <end position="215"/>
    </location>
</feature>
<dbReference type="PANTHER" id="PTHR34992:SF1">
    <property type="entry name" value="COPPER ACQUISITION FACTOR BIM1-LIKE DOMAIN-CONTAINING PROTEIN"/>
    <property type="match status" value="1"/>
</dbReference>
<organism evidence="12 13">
    <name type="scientific">Meripilus lineatus</name>
    <dbReference type="NCBI Taxonomy" id="2056292"/>
    <lineage>
        <taxon>Eukaryota</taxon>
        <taxon>Fungi</taxon>
        <taxon>Dikarya</taxon>
        <taxon>Basidiomycota</taxon>
        <taxon>Agaricomycotina</taxon>
        <taxon>Agaricomycetes</taxon>
        <taxon>Polyporales</taxon>
        <taxon>Meripilaceae</taxon>
        <taxon>Meripilus</taxon>
    </lineage>
</organism>
<keyword evidence="6" id="KW-0325">Glycoprotein</keyword>
<dbReference type="EMBL" id="JANAWD010000002">
    <property type="protein sequence ID" value="KAJ3492244.1"/>
    <property type="molecule type" value="Genomic_DNA"/>
</dbReference>
<evidence type="ECO:0000256" key="8">
    <source>
        <dbReference type="SAM" id="MobiDB-lite"/>
    </source>
</evidence>
<feature type="region of interest" description="Disordered" evidence="8">
    <location>
        <begin position="160"/>
        <end position="180"/>
    </location>
</feature>
<accession>A0AAD5VIP2</accession>
<proteinExistence type="predicted"/>
<dbReference type="Proteomes" id="UP001212997">
    <property type="component" value="Unassembled WGS sequence"/>
</dbReference>
<gene>
    <name evidence="12" type="ORF">NLI96_g96</name>
</gene>
<dbReference type="Pfam" id="PF20238">
    <property type="entry name" value="BIM1-like_dom"/>
    <property type="match status" value="1"/>
</dbReference>
<evidence type="ECO:0000256" key="5">
    <source>
        <dbReference type="ARBA" id="ARBA00023136"/>
    </source>
</evidence>
<dbReference type="GO" id="GO:0005886">
    <property type="term" value="C:plasma membrane"/>
    <property type="evidence" value="ECO:0007669"/>
    <property type="project" value="UniProtKB-SubCell"/>
</dbReference>
<comment type="subcellular location">
    <subcellularLocation>
        <location evidence="1">Cell membrane</location>
        <topology evidence="1">Lipid-anchor</topology>
        <topology evidence="1">GPI-anchor</topology>
    </subcellularLocation>
</comment>
<dbReference type="CDD" id="cd21176">
    <property type="entry name" value="LPMO_auxiliary-like"/>
    <property type="match status" value="1"/>
</dbReference>
<feature type="signal peptide" evidence="10">
    <location>
        <begin position="1"/>
        <end position="20"/>
    </location>
</feature>
<dbReference type="InterPro" id="IPR046530">
    <property type="entry name" value="BIM1-like_dom"/>
</dbReference>